<keyword evidence="1" id="KW-0732">Signal</keyword>
<gene>
    <name evidence="2" type="ORF">ACFYTF_26885</name>
</gene>
<accession>A0ABW6PVK0</accession>
<evidence type="ECO:0000256" key="1">
    <source>
        <dbReference type="SAM" id="SignalP"/>
    </source>
</evidence>
<evidence type="ECO:0000313" key="3">
    <source>
        <dbReference type="Proteomes" id="UP001601444"/>
    </source>
</evidence>
<feature type="signal peptide" evidence="1">
    <location>
        <begin position="1"/>
        <end position="27"/>
    </location>
</feature>
<reference evidence="2 3" key="1">
    <citation type="submission" date="2024-10" db="EMBL/GenBank/DDBJ databases">
        <title>The Natural Products Discovery Center: Release of the First 8490 Sequenced Strains for Exploring Actinobacteria Biosynthetic Diversity.</title>
        <authorList>
            <person name="Kalkreuter E."/>
            <person name="Kautsar S.A."/>
            <person name="Yang D."/>
            <person name="Bader C.D."/>
            <person name="Teijaro C.N."/>
            <person name="Fluegel L."/>
            <person name="Davis C.M."/>
            <person name="Simpson J.R."/>
            <person name="Lauterbach L."/>
            <person name="Steele A.D."/>
            <person name="Gui C."/>
            <person name="Meng S."/>
            <person name="Li G."/>
            <person name="Viehrig K."/>
            <person name="Ye F."/>
            <person name="Su P."/>
            <person name="Kiefer A.F."/>
            <person name="Nichols A."/>
            <person name="Cepeda A.J."/>
            <person name="Yan W."/>
            <person name="Fan B."/>
            <person name="Jiang Y."/>
            <person name="Adhikari A."/>
            <person name="Zheng C.-J."/>
            <person name="Schuster L."/>
            <person name="Cowan T.M."/>
            <person name="Smanski M.J."/>
            <person name="Chevrette M.G."/>
            <person name="De Carvalho L.P.S."/>
            <person name="Shen B."/>
        </authorList>
    </citation>
    <scope>NUCLEOTIDE SEQUENCE [LARGE SCALE GENOMIC DNA]</scope>
    <source>
        <strain evidence="2 3">NPDC004045</strain>
    </source>
</reference>
<protein>
    <submittedName>
        <fullName evidence="2">Uncharacterized protein</fullName>
    </submittedName>
</protein>
<sequence length="73" mass="6795">MSFSKLLGACAAAVAFGALLGAGPAAAAAVEPAPVVAPGEPAPGGTSTGSAVTDAFAALVRTMQCGSAAQCPY</sequence>
<dbReference type="EMBL" id="JBIAMX010000021">
    <property type="protein sequence ID" value="MFF0546466.1"/>
    <property type="molecule type" value="Genomic_DNA"/>
</dbReference>
<organism evidence="2 3">
    <name type="scientific">Nocardia thailandica</name>
    <dbReference type="NCBI Taxonomy" id="257275"/>
    <lineage>
        <taxon>Bacteria</taxon>
        <taxon>Bacillati</taxon>
        <taxon>Actinomycetota</taxon>
        <taxon>Actinomycetes</taxon>
        <taxon>Mycobacteriales</taxon>
        <taxon>Nocardiaceae</taxon>
        <taxon>Nocardia</taxon>
    </lineage>
</organism>
<comment type="caution">
    <text evidence="2">The sequence shown here is derived from an EMBL/GenBank/DDBJ whole genome shotgun (WGS) entry which is preliminary data.</text>
</comment>
<evidence type="ECO:0000313" key="2">
    <source>
        <dbReference type="EMBL" id="MFF0546466.1"/>
    </source>
</evidence>
<dbReference type="RefSeq" id="WP_387702811.1">
    <property type="nucleotide sequence ID" value="NZ_JBIAMX010000021.1"/>
</dbReference>
<name>A0ABW6PVK0_9NOCA</name>
<dbReference type="Proteomes" id="UP001601444">
    <property type="component" value="Unassembled WGS sequence"/>
</dbReference>
<proteinExistence type="predicted"/>
<feature type="chain" id="PRO_5045183659" evidence="1">
    <location>
        <begin position="28"/>
        <end position="73"/>
    </location>
</feature>
<keyword evidence="3" id="KW-1185">Reference proteome</keyword>